<feature type="binding site" evidence="4">
    <location>
        <position position="15"/>
    </location>
    <ligand>
        <name>phosphate</name>
        <dbReference type="ChEBI" id="CHEBI:43474"/>
    </ligand>
</feature>
<sequence>MPNQLQAEIAIIGGSGLYEIQGFAETAVVDIDTPYGKPSDVITVGELFDVPVAFLPRHGRGHRINPSELPFRANIYALKTLGVKRIVSVSAVGSLQADYEPQHMVVPDQLIDRTRRRDSTFFEDGVVAHVSFADPFCPGVSTVIADGAAGQGIPTHQGATLVVMEGPAFSTRAESNMYRAWGGDIIGMTTLPEAKLAREAEMCYAVMAWVTDYDCWHPDHDDVTVEMVVDNLVANVANSRIILRHIMPELAALGPCDCQTALTNAIITDRRRISEAAYRRLHPIAGTHLDVPMNA</sequence>
<proteinExistence type="inferred from homology"/>
<dbReference type="GO" id="GO:0005829">
    <property type="term" value="C:cytosol"/>
    <property type="evidence" value="ECO:0007669"/>
    <property type="project" value="TreeGrafter"/>
</dbReference>
<feature type="binding site" evidence="4">
    <location>
        <begin position="90"/>
        <end position="91"/>
    </location>
    <ligand>
        <name>phosphate</name>
        <dbReference type="ChEBI" id="CHEBI:43474"/>
    </ligand>
</feature>
<feature type="site" description="Important for substrate specificity" evidence="4">
    <location>
        <position position="225"/>
    </location>
</feature>
<dbReference type="FunFam" id="3.40.50.1580:FF:000012">
    <property type="entry name" value="Probable 6-oxopurine nucleoside phosphorylase"/>
    <property type="match status" value="1"/>
</dbReference>
<dbReference type="GO" id="GO:0019509">
    <property type="term" value="P:L-methionine salvage from methylthioadenosine"/>
    <property type="evidence" value="ECO:0007669"/>
    <property type="project" value="UniProtKB-UniRule"/>
</dbReference>
<dbReference type="InterPro" id="IPR000845">
    <property type="entry name" value="Nucleoside_phosphorylase_d"/>
</dbReference>
<evidence type="ECO:0000259" key="5">
    <source>
        <dbReference type="Pfam" id="PF01048"/>
    </source>
</evidence>
<evidence type="ECO:0000313" key="6">
    <source>
        <dbReference type="EMBL" id="CAI8011871.1"/>
    </source>
</evidence>
<comment type="pathway">
    <text evidence="4">Amino-acid biosynthesis; L-methionine biosynthesis via salvage pathway; S-methyl-5-thio-alpha-D-ribose 1-phosphate from S-methyl-5'-thioadenosine (phosphorylase route): step 1/1.</text>
</comment>
<reference evidence="6" key="1">
    <citation type="submission" date="2023-03" db="EMBL/GenBank/DDBJ databases">
        <authorList>
            <person name="Steffen K."/>
            <person name="Cardenas P."/>
        </authorList>
    </citation>
    <scope>NUCLEOTIDE SEQUENCE</scope>
</reference>
<dbReference type="InterPro" id="IPR035994">
    <property type="entry name" value="Nucleoside_phosphorylase_sf"/>
</dbReference>
<keyword evidence="2 4" id="KW-0808">Transferase</keyword>
<accession>A0AA35RKC8</accession>
<dbReference type="GO" id="GO:0017061">
    <property type="term" value="F:S-methyl-5-thioadenosine phosphorylase activity"/>
    <property type="evidence" value="ECO:0007669"/>
    <property type="project" value="UniProtKB-UniRule"/>
</dbReference>
<dbReference type="EMBL" id="CASHTH010001131">
    <property type="protein sequence ID" value="CAI8011871.1"/>
    <property type="molecule type" value="Genomic_DNA"/>
</dbReference>
<gene>
    <name evidence="6" type="ORF">GBAR_LOCUS7626</name>
</gene>
<dbReference type="Gene3D" id="3.40.50.1580">
    <property type="entry name" value="Nucleoside phosphorylase domain"/>
    <property type="match status" value="1"/>
</dbReference>
<dbReference type="InterPro" id="IPR018099">
    <property type="entry name" value="Purine_phosphorylase-2_CS"/>
</dbReference>
<comment type="caution">
    <text evidence="6">The sequence shown here is derived from an EMBL/GenBank/DDBJ whole genome shotgun (WGS) entry which is preliminary data.</text>
</comment>
<dbReference type="GO" id="GO:0006166">
    <property type="term" value="P:purine ribonucleoside salvage"/>
    <property type="evidence" value="ECO:0007669"/>
    <property type="project" value="UniProtKB-KW"/>
</dbReference>
<comment type="subunit">
    <text evidence="4">Homotrimer.</text>
</comment>
<dbReference type="EC" id="2.4.2.28" evidence="4"/>
<evidence type="ECO:0000256" key="3">
    <source>
        <dbReference type="ARBA" id="ARBA00022726"/>
    </source>
</evidence>
<keyword evidence="4" id="KW-0539">Nucleus</keyword>
<dbReference type="Pfam" id="PF01048">
    <property type="entry name" value="PNP_UDP_1"/>
    <property type="match status" value="1"/>
</dbReference>
<evidence type="ECO:0000256" key="4">
    <source>
        <dbReference type="HAMAP-Rule" id="MF_03155"/>
    </source>
</evidence>
<dbReference type="PANTHER" id="PTHR42679">
    <property type="entry name" value="S-METHYL-5'-THIOADENOSINE PHOSPHORYLASE"/>
    <property type="match status" value="1"/>
</dbReference>
<dbReference type="SUPFAM" id="SSF53167">
    <property type="entry name" value="Purine and uridine phosphorylases"/>
    <property type="match status" value="1"/>
</dbReference>
<dbReference type="InterPro" id="IPR010044">
    <property type="entry name" value="MTAP"/>
</dbReference>
<organism evidence="6 7">
    <name type="scientific">Geodia barretti</name>
    <name type="common">Barrett's horny sponge</name>
    <dbReference type="NCBI Taxonomy" id="519541"/>
    <lineage>
        <taxon>Eukaryota</taxon>
        <taxon>Metazoa</taxon>
        <taxon>Porifera</taxon>
        <taxon>Demospongiae</taxon>
        <taxon>Heteroscleromorpha</taxon>
        <taxon>Tetractinellida</taxon>
        <taxon>Astrophorina</taxon>
        <taxon>Geodiidae</taxon>
        <taxon>Geodia</taxon>
    </lineage>
</organism>
<keyword evidence="7" id="KW-1185">Reference proteome</keyword>
<dbReference type="AlphaFoldDB" id="A0AA35RKC8"/>
<feature type="binding site" evidence="4">
    <location>
        <begin position="57"/>
        <end position="58"/>
    </location>
    <ligand>
        <name>phosphate</name>
        <dbReference type="ChEBI" id="CHEBI:43474"/>
    </ligand>
</feature>
<protein>
    <recommendedName>
        <fullName evidence="4">S-methyl-5'-thioadenosine phosphorylase</fullName>
        <ecNumber evidence="4">2.4.2.28</ecNumber>
    </recommendedName>
    <alternativeName>
        <fullName evidence="4">5'-methylthioadenosine phosphorylase</fullName>
        <shortName evidence="4">MTA phosphorylase</shortName>
        <shortName evidence="4">MTAP</shortName>
        <shortName evidence="4">MTAPase</shortName>
    </alternativeName>
</protein>
<dbReference type="CDD" id="cd09010">
    <property type="entry name" value="MTAP_SsMTAPII_like_MTIP"/>
    <property type="match status" value="1"/>
</dbReference>
<keyword evidence="4" id="KW-0963">Cytoplasm</keyword>
<comment type="similarity">
    <text evidence="4">Belongs to the PNP/MTAP phosphorylase family. MTAP subfamily.</text>
</comment>
<comment type="function">
    <text evidence="4">Catalyzes the reversible phosphorylation of S-methyl-5'-thioadenosine (MTA) to adenine and 5-methylthioribose-1-phosphate. Involved in the breakdown of MTA, a major by-product of polyamine biosynthesis. Responsible for the first step in the methionine salvage pathway after MTA has been generated from S-adenosylmethionine. Has broad substrate specificity with 6-aminopurine nucleosides as preferred substrates.</text>
</comment>
<feature type="binding site" evidence="4">
    <location>
        <position position="189"/>
    </location>
    <ligand>
        <name>phosphate</name>
        <dbReference type="ChEBI" id="CHEBI:43474"/>
    </ligand>
</feature>
<dbReference type="HAMAP" id="MF_01963">
    <property type="entry name" value="MTAP"/>
    <property type="match status" value="1"/>
</dbReference>
<feature type="domain" description="Nucleoside phosphorylase" evidence="5">
    <location>
        <begin position="8"/>
        <end position="246"/>
    </location>
</feature>
<comment type="subcellular location">
    <subcellularLocation>
        <location evidence="4">Cytoplasm</location>
    </subcellularLocation>
    <subcellularLocation>
        <location evidence="4">Nucleus</location>
    </subcellularLocation>
</comment>
<keyword evidence="3 4" id="KW-0660">Purine salvage</keyword>
<feature type="binding site" evidence="4">
    <location>
        <begin position="212"/>
        <end position="214"/>
    </location>
    <ligand>
        <name>substrate</name>
    </ligand>
</feature>
<dbReference type="GO" id="GO:0005634">
    <property type="term" value="C:nucleus"/>
    <property type="evidence" value="ECO:0007669"/>
    <property type="project" value="UniProtKB-SubCell"/>
</dbReference>
<feature type="binding site" evidence="4">
    <location>
        <position position="188"/>
    </location>
    <ligand>
        <name>substrate</name>
    </ligand>
</feature>
<dbReference type="Proteomes" id="UP001174909">
    <property type="component" value="Unassembled WGS sequence"/>
</dbReference>
<comment type="catalytic activity">
    <reaction evidence="4">
        <text>S-methyl-5'-thioadenosine + phosphate = 5-(methylsulfanyl)-alpha-D-ribose 1-phosphate + adenine</text>
        <dbReference type="Rhea" id="RHEA:11852"/>
        <dbReference type="ChEBI" id="CHEBI:16708"/>
        <dbReference type="ChEBI" id="CHEBI:17509"/>
        <dbReference type="ChEBI" id="CHEBI:43474"/>
        <dbReference type="ChEBI" id="CHEBI:58533"/>
        <dbReference type="EC" id="2.4.2.28"/>
    </reaction>
</comment>
<evidence type="ECO:0000256" key="2">
    <source>
        <dbReference type="ARBA" id="ARBA00022679"/>
    </source>
</evidence>
<feature type="site" description="Important for substrate specificity" evidence="4">
    <location>
        <position position="170"/>
    </location>
</feature>
<dbReference type="NCBIfam" id="TIGR01694">
    <property type="entry name" value="MTAP"/>
    <property type="match status" value="1"/>
</dbReference>
<name>A0AA35RKC8_GEOBA</name>
<evidence type="ECO:0000313" key="7">
    <source>
        <dbReference type="Proteomes" id="UP001174909"/>
    </source>
</evidence>
<evidence type="ECO:0000256" key="1">
    <source>
        <dbReference type="ARBA" id="ARBA00022676"/>
    </source>
</evidence>
<dbReference type="PROSITE" id="PS01240">
    <property type="entry name" value="PNP_MTAP_2"/>
    <property type="match status" value="1"/>
</dbReference>
<keyword evidence="1 4" id="KW-0328">Glycosyltransferase</keyword>
<dbReference type="PANTHER" id="PTHR42679:SF2">
    <property type="entry name" value="S-METHYL-5'-THIOADENOSINE PHOSPHORYLASE"/>
    <property type="match status" value="1"/>
</dbReference>